<dbReference type="AlphaFoldDB" id="A0ABD1Y7F7"/>
<dbReference type="Proteomes" id="UP001605036">
    <property type="component" value="Unassembled WGS sequence"/>
</dbReference>
<name>A0ABD1Y7F7_9MARC</name>
<dbReference type="EMBL" id="JBHFFA010000006">
    <property type="protein sequence ID" value="KAL2622344.1"/>
    <property type="molecule type" value="Genomic_DNA"/>
</dbReference>
<comment type="caution">
    <text evidence="1">The sequence shown here is derived from an EMBL/GenBank/DDBJ whole genome shotgun (WGS) entry which is preliminary data.</text>
</comment>
<evidence type="ECO:0000313" key="1">
    <source>
        <dbReference type="EMBL" id="KAL2622344.1"/>
    </source>
</evidence>
<protein>
    <submittedName>
        <fullName evidence="1">Uncharacterized protein</fullName>
    </submittedName>
</protein>
<gene>
    <name evidence="1" type="ORF">R1flu_002549</name>
</gene>
<keyword evidence="2" id="KW-1185">Reference proteome</keyword>
<evidence type="ECO:0000313" key="2">
    <source>
        <dbReference type="Proteomes" id="UP001605036"/>
    </source>
</evidence>
<organism evidence="1 2">
    <name type="scientific">Riccia fluitans</name>
    <dbReference type="NCBI Taxonomy" id="41844"/>
    <lineage>
        <taxon>Eukaryota</taxon>
        <taxon>Viridiplantae</taxon>
        <taxon>Streptophyta</taxon>
        <taxon>Embryophyta</taxon>
        <taxon>Marchantiophyta</taxon>
        <taxon>Marchantiopsida</taxon>
        <taxon>Marchantiidae</taxon>
        <taxon>Marchantiales</taxon>
        <taxon>Ricciaceae</taxon>
        <taxon>Riccia</taxon>
    </lineage>
</organism>
<proteinExistence type="predicted"/>
<sequence length="76" mass="8933">MNRSGHVMHDRAKILKKSFPASLSSIRLNQPRAKLRLSRAVTFNWWHSRLLQFSWKGEYDLAFQMGSSTRLWVETA</sequence>
<reference evidence="1 2" key="1">
    <citation type="submission" date="2024-09" db="EMBL/GenBank/DDBJ databases">
        <title>Chromosome-scale assembly of Riccia fluitans.</title>
        <authorList>
            <person name="Paukszto L."/>
            <person name="Sawicki J."/>
            <person name="Karawczyk K."/>
            <person name="Piernik-Szablinska J."/>
            <person name="Szczecinska M."/>
            <person name="Mazdziarz M."/>
        </authorList>
    </citation>
    <scope>NUCLEOTIDE SEQUENCE [LARGE SCALE GENOMIC DNA]</scope>
    <source>
        <strain evidence="1">Rf_01</strain>
        <tissue evidence="1">Aerial parts of the thallus</tissue>
    </source>
</reference>
<accession>A0ABD1Y7F7</accession>